<dbReference type="Pfam" id="PF10109">
    <property type="entry name" value="Phage_TAC_7"/>
    <property type="match status" value="1"/>
</dbReference>
<accession>A0A482IXJ4</accession>
<dbReference type="EMBL" id="CP037900">
    <property type="protein sequence ID" value="QBP11664.1"/>
    <property type="molecule type" value="Genomic_DNA"/>
</dbReference>
<gene>
    <name evidence="1" type="ORF">DDF84_008805</name>
</gene>
<name>A0A482IXJ4_9BURK</name>
<evidence type="ECO:0000313" key="2">
    <source>
        <dbReference type="Proteomes" id="UP000253772"/>
    </source>
</evidence>
<dbReference type="Proteomes" id="UP000253772">
    <property type="component" value="Chromosome c1"/>
</dbReference>
<sequence>MPLEAIALLSFRDSQDLVDQFRLQAFDGEPRAEGTKTVLACFEYSLRQPLRLADGTTRDTLRLRELTRGDQKAAAQYSADDFDAEEFLIARMAGLAIEDLAGLHIGDSYELPRFFRRVVYGGSAASAAGPSADAADAADVVGNSAPATV</sequence>
<organism evidence="1 2">
    <name type="scientific">Cupriavidus metallidurans</name>
    <dbReference type="NCBI Taxonomy" id="119219"/>
    <lineage>
        <taxon>Bacteria</taxon>
        <taxon>Pseudomonadati</taxon>
        <taxon>Pseudomonadota</taxon>
        <taxon>Betaproteobacteria</taxon>
        <taxon>Burkholderiales</taxon>
        <taxon>Burkholderiaceae</taxon>
        <taxon>Cupriavidus</taxon>
    </lineage>
</organism>
<protein>
    <submittedName>
        <fullName evidence="1">Phage tail assembly protein</fullName>
    </submittedName>
</protein>
<evidence type="ECO:0000313" key="1">
    <source>
        <dbReference type="EMBL" id="QBP11664.1"/>
    </source>
</evidence>
<proteinExistence type="predicted"/>
<dbReference type="InterPro" id="IPR019289">
    <property type="entry name" value="Phage_tail_E/E"/>
</dbReference>
<reference evidence="1 2" key="1">
    <citation type="submission" date="2019-03" db="EMBL/GenBank/DDBJ databases">
        <title>Comparative insights into the high quality Complete genome sequence of highly metal resistant Cupriavidus metallidurans strain BS1 isolated from a gold-copper mine.</title>
        <authorList>
            <person name="Mazhar H.S."/>
            <person name="Rensing C."/>
        </authorList>
    </citation>
    <scope>NUCLEOTIDE SEQUENCE [LARGE SCALE GENOMIC DNA]</scope>
    <source>
        <strain evidence="1 2">BS1</strain>
    </source>
</reference>
<dbReference type="AlphaFoldDB" id="A0A482IXJ4"/>